<dbReference type="AlphaFoldDB" id="A0A098R4T5"/>
<sequence length="196" mass="22240">MNCKGDFNRIATTTLLVILLTLPGLGTLQGQDAGTNQTIPENLLLRGFDSIRLGMVYDDALSALETSSYIHFRGPRDVSLRPLGDDPIISAPGQAFLQEVVLQFSEGVLFSISLVVDPQEFDYGTFYRIFNQRYGNPHDLNPRRAVWQDEQTRISIEKPLTVQFLDLGAFRRMQEDSMIQDSAERFSKTLFLDEFR</sequence>
<dbReference type="Proteomes" id="UP000029692">
    <property type="component" value="Unassembled WGS sequence"/>
</dbReference>
<dbReference type="RefSeq" id="WP_037544732.1">
    <property type="nucleotide sequence ID" value="NZ_JNUP01000003.1"/>
</dbReference>
<evidence type="ECO:0000313" key="2">
    <source>
        <dbReference type="Proteomes" id="UP000029692"/>
    </source>
</evidence>
<organism evidence="1 2">
    <name type="scientific">Spirochaeta lutea</name>
    <dbReference type="NCBI Taxonomy" id="1480694"/>
    <lineage>
        <taxon>Bacteria</taxon>
        <taxon>Pseudomonadati</taxon>
        <taxon>Spirochaetota</taxon>
        <taxon>Spirochaetia</taxon>
        <taxon>Spirochaetales</taxon>
        <taxon>Spirochaetaceae</taxon>
        <taxon>Spirochaeta</taxon>
    </lineage>
</organism>
<name>A0A098R4T5_9SPIO</name>
<keyword evidence="2" id="KW-1185">Reference proteome</keyword>
<dbReference type="STRING" id="1480694.DC28_00600"/>
<reference evidence="1 2" key="1">
    <citation type="submission" date="2014-05" db="EMBL/GenBank/DDBJ databases">
        <title>De novo Genome Sequence of Spirocheata sp.</title>
        <authorList>
            <person name="Shivani Y."/>
            <person name="Subhash Y."/>
            <person name="Tushar L."/>
            <person name="Sasikala C."/>
            <person name="Ramana C.V."/>
        </authorList>
    </citation>
    <scope>NUCLEOTIDE SEQUENCE [LARGE SCALE GENOMIC DNA]</scope>
    <source>
        <strain evidence="1 2">JC230</strain>
    </source>
</reference>
<evidence type="ECO:0000313" key="1">
    <source>
        <dbReference type="EMBL" id="KGE73762.1"/>
    </source>
</evidence>
<comment type="caution">
    <text evidence="1">The sequence shown here is derived from an EMBL/GenBank/DDBJ whole genome shotgun (WGS) entry which is preliminary data.</text>
</comment>
<proteinExistence type="predicted"/>
<protein>
    <submittedName>
        <fullName evidence="1">Uncharacterized protein</fullName>
    </submittedName>
</protein>
<accession>A0A098R4T5</accession>
<gene>
    <name evidence="1" type="ORF">DC28_00600</name>
</gene>
<dbReference type="EMBL" id="JNUP01000003">
    <property type="protein sequence ID" value="KGE73762.1"/>
    <property type="molecule type" value="Genomic_DNA"/>
</dbReference>
<dbReference type="OrthoDB" id="307147at2"/>